<comment type="caution">
    <text evidence="2">The sequence shown here is derived from an EMBL/GenBank/DDBJ whole genome shotgun (WGS) entry which is preliminary data.</text>
</comment>
<proteinExistence type="predicted"/>
<reference evidence="2" key="1">
    <citation type="submission" date="2023-07" db="EMBL/GenBank/DDBJ databases">
        <authorList>
            <consortium name="AG Swart"/>
            <person name="Singh M."/>
            <person name="Singh A."/>
            <person name="Seah K."/>
            <person name="Emmerich C."/>
        </authorList>
    </citation>
    <scope>NUCLEOTIDE SEQUENCE</scope>
    <source>
        <strain evidence="2">DP1</strain>
    </source>
</reference>
<protein>
    <submittedName>
        <fullName evidence="2">Uncharacterized protein</fullName>
    </submittedName>
</protein>
<feature type="region of interest" description="Disordered" evidence="1">
    <location>
        <begin position="110"/>
        <end position="129"/>
    </location>
</feature>
<name>A0AAD1UFN4_EUPCR</name>
<feature type="compositionally biased region" description="Polar residues" evidence="1">
    <location>
        <begin position="116"/>
        <end position="129"/>
    </location>
</feature>
<sequence length="129" mass="14749">MGNSSCCHTAKDSSYQYNRDTFTGANEYSNFIIYEGMNRITEKSVRLEDRVSLSEGFPSTKMKEMGMNRKTQSNKRGLLQKKGKKKSIKNVRFTCIKPIEEDIPVFEGSQERKLDQASSNNTISVRNYA</sequence>
<dbReference type="EMBL" id="CAMPGE010007507">
    <property type="protein sequence ID" value="CAI2366423.1"/>
    <property type="molecule type" value="Genomic_DNA"/>
</dbReference>
<evidence type="ECO:0000313" key="2">
    <source>
        <dbReference type="EMBL" id="CAI2366423.1"/>
    </source>
</evidence>
<dbReference type="Proteomes" id="UP001295684">
    <property type="component" value="Unassembled WGS sequence"/>
</dbReference>
<gene>
    <name evidence="2" type="ORF">ECRASSUSDP1_LOCUS7696</name>
</gene>
<evidence type="ECO:0000256" key="1">
    <source>
        <dbReference type="SAM" id="MobiDB-lite"/>
    </source>
</evidence>
<keyword evidence="3" id="KW-1185">Reference proteome</keyword>
<evidence type="ECO:0000313" key="3">
    <source>
        <dbReference type="Proteomes" id="UP001295684"/>
    </source>
</evidence>
<organism evidence="2 3">
    <name type="scientific">Euplotes crassus</name>
    <dbReference type="NCBI Taxonomy" id="5936"/>
    <lineage>
        <taxon>Eukaryota</taxon>
        <taxon>Sar</taxon>
        <taxon>Alveolata</taxon>
        <taxon>Ciliophora</taxon>
        <taxon>Intramacronucleata</taxon>
        <taxon>Spirotrichea</taxon>
        <taxon>Hypotrichia</taxon>
        <taxon>Euplotida</taxon>
        <taxon>Euplotidae</taxon>
        <taxon>Moneuplotes</taxon>
    </lineage>
</organism>
<accession>A0AAD1UFN4</accession>
<dbReference type="AlphaFoldDB" id="A0AAD1UFN4"/>